<dbReference type="Proteomes" id="UP000195880">
    <property type="component" value="Chromosome"/>
</dbReference>
<gene>
    <name evidence="1" type="ORF">SMD44_08306</name>
</gene>
<organism evidence="1 2">
    <name type="scientific">Streptomyces alboflavus</name>
    <dbReference type="NCBI Taxonomy" id="67267"/>
    <lineage>
        <taxon>Bacteria</taxon>
        <taxon>Bacillati</taxon>
        <taxon>Actinomycetota</taxon>
        <taxon>Actinomycetes</taxon>
        <taxon>Kitasatosporales</taxon>
        <taxon>Streptomycetaceae</taxon>
        <taxon>Streptomyces</taxon>
    </lineage>
</organism>
<evidence type="ECO:0000313" key="2">
    <source>
        <dbReference type="Proteomes" id="UP000195880"/>
    </source>
</evidence>
<keyword evidence="2" id="KW-1185">Reference proteome</keyword>
<sequence length="31" mass="3473">MPKASMKRLMTYSVPLALISTPLSRPEVPEE</sequence>
<dbReference type="EMBL" id="CP021748">
    <property type="protein sequence ID" value="ARX88819.1"/>
    <property type="molecule type" value="Genomic_DNA"/>
</dbReference>
<accession>A0A1Z1WR00</accession>
<protein>
    <submittedName>
        <fullName evidence="1">Uncharacterized protein</fullName>
    </submittedName>
</protein>
<dbReference type="KEGG" id="salf:SMD44_08306"/>
<dbReference type="AlphaFoldDB" id="A0A1Z1WR00"/>
<reference evidence="1 2" key="1">
    <citation type="submission" date="2017-05" db="EMBL/GenBank/DDBJ databases">
        <title>Streptomyces alboflavus Genome sequencing and assembly.</title>
        <authorList>
            <person name="Wang Y."/>
            <person name="Du B."/>
            <person name="Ding Y."/>
            <person name="Liu H."/>
            <person name="Hou Q."/>
            <person name="Liu K."/>
            <person name="Wang C."/>
            <person name="Yao L."/>
        </authorList>
    </citation>
    <scope>NUCLEOTIDE SEQUENCE [LARGE SCALE GENOMIC DNA]</scope>
    <source>
        <strain evidence="1 2">MDJK44</strain>
    </source>
</reference>
<evidence type="ECO:0000313" key="1">
    <source>
        <dbReference type="EMBL" id="ARX88819.1"/>
    </source>
</evidence>
<proteinExistence type="predicted"/>
<name>A0A1Z1WR00_9ACTN</name>